<dbReference type="AlphaFoldDB" id="A0A374NY74"/>
<comment type="caution">
    <text evidence="1">The sequence shown here is derived from an EMBL/GenBank/DDBJ whole genome shotgun (WGS) entry which is preliminary data.</text>
</comment>
<gene>
    <name evidence="1" type="ORF">DXD79_33960</name>
</gene>
<proteinExistence type="predicted"/>
<organism evidence="1 2">
    <name type="scientific">Hungatella hathewayi</name>
    <dbReference type="NCBI Taxonomy" id="154046"/>
    <lineage>
        <taxon>Bacteria</taxon>
        <taxon>Bacillati</taxon>
        <taxon>Bacillota</taxon>
        <taxon>Clostridia</taxon>
        <taxon>Lachnospirales</taxon>
        <taxon>Lachnospiraceae</taxon>
        <taxon>Hungatella</taxon>
    </lineage>
</organism>
<name>A0A374NY74_9FIRM</name>
<evidence type="ECO:0000313" key="2">
    <source>
        <dbReference type="Proteomes" id="UP000263014"/>
    </source>
</evidence>
<dbReference type="RefSeq" id="WP_117624622.1">
    <property type="nucleotide sequence ID" value="NZ_CABJBJ010000120.1"/>
</dbReference>
<dbReference type="EMBL" id="QSON01000051">
    <property type="protein sequence ID" value="RGI93435.1"/>
    <property type="molecule type" value="Genomic_DNA"/>
</dbReference>
<dbReference type="Proteomes" id="UP000263014">
    <property type="component" value="Unassembled WGS sequence"/>
</dbReference>
<accession>A0A374NY74</accession>
<evidence type="ECO:0000313" key="1">
    <source>
        <dbReference type="EMBL" id="RGI93435.1"/>
    </source>
</evidence>
<protein>
    <submittedName>
        <fullName evidence="1">SMI1/KNR4 family protein</fullName>
    </submittedName>
</protein>
<reference evidence="1 2" key="1">
    <citation type="submission" date="2018-08" db="EMBL/GenBank/DDBJ databases">
        <title>A genome reference for cultivated species of the human gut microbiota.</title>
        <authorList>
            <person name="Zou Y."/>
            <person name="Xue W."/>
            <person name="Luo G."/>
        </authorList>
    </citation>
    <scope>NUCLEOTIDE SEQUENCE [LARGE SCALE GENOMIC DNA]</scope>
    <source>
        <strain evidence="1 2">TM09-12</strain>
    </source>
</reference>
<sequence length="237" mass="27793">MNDKTKFLEDYCLEINANVYIFQPCEIKKIPLGIIPQCWYDILSREDVDKRVQGILETWKKYLSSELYNTINYLEENLLDIELFKINDKYYLLYSIKTEAGEIQYYEGGNPLDSIAETELESVWNKIPESIRFFYENIHNGFYDYASKAMGIICTKHITNFGEVEWGIINELEESLQIDLKSTFGFFNNGMGGYLAIDIINCDINSATLWFSDDQPEYNLNFWDVVDEWTKIGLQDI</sequence>